<reference evidence="2 3" key="1">
    <citation type="submission" date="2017-06" db="EMBL/GenBank/DDBJ databases">
        <authorList>
            <person name="Kim H.J."/>
            <person name="Triplett B.A."/>
        </authorList>
    </citation>
    <scope>NUCLEOTIDE SEQUENCE [LARGE SCALE GENOMIC DNA]</scope>
    <source>
        <strain evidence="2 3">DSM 19307</strain>
    </source>
</reference>
<keyword evidence="1" id="KW-0812">Transmembrane</keyword>
<gene>
    <name evidence="2" type="ORF">SAMN05421640_0003</name>
</gene>
<sequence>MTLLYVFLVSFVIWIIFKIRYFKREQKLYQTALTDSFKTIVPAPQLKTRNSYGFPSFEVTFKNETLLKQAEDSGLTQNFIERIKQIHFNFKKFDAERAIYFTWEGRTHTIISPDQQT</sequence>
<dbReference type="Proteomes" id="UP000198393">
    <property type="component" value="Unassembled WGS sequence"/>
</dbReference>
<dbReference type="RefSeq" id="WP_089358470.1">
    <property type="nucleotide sequence ID" value="NZ_FZPD01000010.1"/>
</dbReference>
<accession>A0A239MCV4</accession>
<dbReference type="AlphaFoldDB" id="A0A239MCV4"/>
<evidence type="ECO:0000256" key="1">
    <source>
        <dbReference type="SAM" id="Phobius"/>
    </source>
</evidence>
<evidence type="ECO:0000313" key="2">
    <source>
        <dbReference type="EMBL" id="SNT40565.1"/>
    </source>
</evidence>
<keyword evidence="3" id="KW-1185">Reference proteome</keyword>
<keyword evidence="1" id="KW-0472">Membrane</keyword>
<feature type="transmembrane region" description="Helical" evidence="1">
    <location>
        <begin position="6"/>
        <end position="22"/>
    </location>
</feature>
<evidence type="ECO:0000313" key="3">
    <source>
        <dbReference type="Proteomes" id="UP000198393"/>
    </source>
</evidence>
<keyword evidence="1" id="KW-1133">Transmembrane helix</keyword>
<organism evidence="2 3">
    <name type="scientific">Ekhidna lutea</name>
    <dbReference type="NCBI Taxonomy" id="447679"/>
    <lineage>
        <taxon>Bacteria</taxon>
        <taxon>Pseudomonadati</taxon>
        <taxon>Bacteroidota</taxon>
        <taxon>Cytophagia</taxon>
        <taxon>Cytophagales</taxon>
        <taxon>Reichenbachiellaceae</taxon>
        <taxon>Ekhidna</taxon>
    </lineage>
</organism>
<dbReference type="EMBL" id="FZPD01000010">
    <property type="protein sequence ID" value="SNT40565.1"/>
    <property type="molecule type" value="Genomic_DNA"/>
</dbReference>
<proteinExistence type="predicted"/>
<protein>
    <submittedName>
        <fullName evidence="2">Uncharacterized protein</fullName>
    </submittedName>
</protein>
<name>A0A239MCV4_EKHLU</name>